<dbReference type="Proteomes" id="UP001233999">
    <property type="component" value="Unassembled WGS sequence"/>
</dbReference>
<feature type="compositionally biased region" description="Low complexity" evidence="1">
    <location>
        <begin position="9"/>
        <end position="30"/>
    </location>
</feature>
<protein>
    <submittedName>
        <fullName evidence="2">Uncharacterized protein</fullName>
    </submittedName>
</protein>
<dbReference type="EMBL" id="JASPKZ010010682">
    <property type="protein sequence ID" value="KAJ9573775.1"/>
    <property type="molecule type" value="Genomic_DNA"/>
</dbReference>
<evidence type="ECO:0000256" key="1">
    <source>
        <dbReference type="SAM" id="MobiDB-lite"/>
    </source>
</evidence>
<feature type="region of interest" description="Disordered" evidence="1">
    <location>
        <begin position="1"/>
        <end position="206"/>
    </location>
</feature>
<feature type="compositionally biased region" description="Low complexity" evidence="1">
    <location>
        <begin position="284"/>
        <end position="304"/>
    </location>
</feature>
<gene>
    <name evidence="2" type="ORF">L9F63_008858</name>
</gene>
<proteinExistence type="predicted"/>
<feature type="compositionally biased region" description="Low complexity" evidence="1">
    <location>
        <begin position="102"/>
        <end position="115"/>
    </location>
</feature>
<dbReference type="AlphaFoldDB" id="A0AAD8E164"/>
<reference evidence="2" key="2">
    <citation type="submission" date="2023-05" db="EMBL/GenBank/DDBJ databases">
        <authorList>
            <person name="Fouks B."/>
        </authorList>
    </citation>
    <scope>NUCLEOTIDE SEQUENCE</scope>
    <source>
        <strain evidence="2">Stay&amp;Tobe</strain>
        <tissue evidence="2">Testes</tissue>
    </source>
</reference>
<accession>A0AAD8E164</accession>
<feature type="compositionally biased region" description="Polar residues" evidence="1">
    <location>
        <begin position="72"/>
        <end position="84"/>
    </location>
</feature>
<name>A0AAD8E164_DIPPU</name>
<evidence type="ECO:0000313" key="3">
    <source>
        <dbReference type="Proteomes" id="UP001233999"/>
    </source>
</evidence>
<dbReference type="PROSITE" id="PS51257">
    <property type="entry name" value="PROKAR_LIPOPROTEIN"/>
    <property type="match status" value="1"/>
</dbReference>
<sequence>MDEPSKNNTSCTATVTTTATTTASSSSCSVPPIENKQQKPPTTLFLGPSPFHRNSNNRLSLNDRHLQHNRSRTAGSLDTSSWSQVPPWRSPATTNNTPRRGAASNPTTPNNAASPFPFYTKPDPIVVGPTTQLRPSPSGIGVPPPRRPHSVAASPVTSASLGPYSPWPSPDGGGVPQQPVPRRPHSIASSPINPKAPGLPSGSSPFRARDAAMALSSYGILHQPIPRRPHSIATSTAITPPASTAPSAPRTAGSSGAWNPPSAPQQQAVRRPLIPNSTSVPILSSATSSPAAQASGSTSTTSPPSTAPPRRPHSMVANPSSSATLPHTTTTTSTTSVNGAGSSHTWSSSNSQRRPHTVSTTSATPTSVSVTLSPSDSGYRSLPPATSDYQILATSTSNQQQPNIAARRLSLPATSAQVALGLQGPRPSPTFHGLPFLPLRPFTCGLSPSGNPIFLGCTHLHTPNSKSNTPATTPVKNASAAQALQQLLLQQPRNGFRSLDDKVNLFLEIMDTQERFEQVTIRPPLVVAVVE</sequence>
<feature type="compositionally biased region" description="Low complexity" evidence="1">
    <location>
        <begin position="357"/>
        <end position="375"/>
    </location>
</feature>
<feature type="region of interest" description="Disordered" evidence="1">
    <location>
        <begin position="231"/>
        <end position="384"/>
    </location>
</feature>
<reference evidence="2" key="1">
    <citation type="journal article" date="2023" name="IScience">
        <title>Live-bearing cockroach genome reveals convergent evolutionary mechanisms linked to viviparity in insects and beyond.</title>
        <authorList>
            <person name="Fouks B."/>
            <person name="Harrison M.C."/>
            <person name="Mikhailova A.A."/>
            <person name="Marchal E."/>
            <person name="English S."/>
            <person name="Carruthers M."/>
            <person name="Jennings E.C."/>
            <person name="Chiamaka E.L."/>
            <person name="Frigard R.A."/>
            <person name="Pippel M."/>
            <person name="Attardo G.M."/>
            <person name="Benoit J.B."/>
            <person name="Bornberg-Bauer E."/>
            <person name="Tobe S.S."/>
        </authorList>
    </citation>
    <scope>NUCLEOTIDE SEQUENCE</scope>
    <source>
        <strain evidence="2">Stay&amp;Tobe</strain>
    </source>
</reference>
<feature type="compositionally biased region" description="Low complexity" evidence="1">
    <location>
        <begin position="231"/>
        <end position="257"/>
    </location>
</feature>
<evidence type="ECO:0000313" key="2">
    <source>
        <dbReference type="EMBL" id="KAJ9573775.1"/>
    </source>
</evidence>
<feature type="compositionally biased region" description="Polar residues" evidence="1">
    <location>
        <begin position="337"/>
        <end position="352"/>
    </location>
</feature>
<comment type="caution">
    <text evidence="2">The sequence shown here is derived from an EMBL/GenBank/DDBJ whole genome shotgun (WGS) entry which is preliminary data.</text>
</comment>
<keyword evidence="3" id="KW-1185">Reference proteome</keyword>
<organism evidence="2 3">
    <name type="scientific">Diploptera punctata</name>
    <name type="common">Pacific beetle cockroach</name>
    <dbReference type="NCBI Taxonomy" id="6984"/>
    <lineage>
        <taxon>Eukaryota</taxon>
        <taxon>Metazoa</taxon>
        <taxon>Ecdysozoa</taxon>
        <taxon>Arthropoda</taxon>
        <taxon>Hexapoda</taxon>
        <taxon>Insecta</taxon>
        <taxon>Pterygota</taxon>
        <taxon>Neoptera</taxon>
        <taxon>Polyneoptera</taxon>
        <taxon>Dictyoptera</taxon>
        <taxon>Blattodea</taxon>
        <taxon>Blaberoidea</taxon>
        <taxon>Blaberidae</taxon>
        <taxon>Diplopterinae</taxon>
        <taxon>Diploptera</taxon>
    </lineage>
</organism>
<feature type="compositionally biased region" description="Low complexity" evidence="1">
    <location>
        <begin position="320"/>
        <end position="336"/>
    </location>
</feature>